<sequence length="329" mass="35219">MWPRPFKSLSGRQFSHRCHKWARAPSHKSQAHEPAATGGNPLTIAEPSHCRKLTGKPAELSRARRRARNQRLVPVQIHPPNPHSSIIHGAAAHRQSGDTYKYGARAVVLHPVMAAVGAAPFLHQPAAGDASCFFSPSSMSSSPASSFSASLGASPVPSPPQPAVTDHPAAQFDISEYLFDDGVFAAPPPVGPSVIVHDGAGSHGAIAPTTTHAISAAEQAATGRPRTGRIAFRTRSEIEILDDGYKWRKYGKKSVKNSPNPRNYFRCSTEGCDVKKRVERDGDDPAYVVTTYDGTHNHVSPSTVYYATQDAASGRFFVAGTHPPPGSID</sequence>
<accession>A0ACD5U158</accession>
<dbReference type="Proteomes" id="UP001732700">
    <property type="component" value="Chromosome 1D"/>
</dbReference>
<dbReference type="EnsemblPlants" id="AVESA.00010b.r2.1DG0158330.1">
    <property type="protein sequence ID" value="AVESA.00010b.r2.1DG0158330.1.CDS"/>
    <property type="gene ID" value="AVESA.00010b.r2.1DG0158330"/>
</dbReference>
<reference evidence="1" key="2">
    <citation type="submission" date="2025-09" db="UniProtKB">
        <authorList>
            <consortium name="EnsemblPlants"/>
        </authorList>
    </citation>
    <scope>IDENTIFICATION</scope>
</reference>
<protein>
    <submittedName>
        <fullName evidence="1">Uncharacterized protein</fullName>
    </submittedName>
</protein>
<reference evidence="1" key="1">
    <citation type="submission" date="2021-05" db="EMBL/GenBank/DDBJ databases">
        <authorList>
            <person name="Scholz U."/>
            <person name="Mascher M."/>
            <person name="Fiebig A."/>
        </authorList>
    </citation>
    <scope>NUCLEOTIDE SEQUENCE [LARGE SCALE GENOMIC DNA]</scope>
</reference>
<name>A0ACD5U158_AVESA</name>
<organism evidence="1 2">
    <name type="scientific">Avena sativa</name>
    <name type="common">Oat</name>
    <dbReference type="NCBI Taxonomy" id="4498"/>
    <lineage>
        <taxon>Eukaryota</taxon>
        <taxon>Viridiplantae</taxon>
        <taxon>Streptophyta</taxon>
        <taxon>Embryophyta</taxon>
        <taxon>Tracheophyta</taxon>
        <taxon>Spermatophyta</taxon>
        <taxon>Magnoliopsida</taxon>
        <taxon>Liliopsida</taxon>
        <taxon>Poales</taxon>
        <taxon>Poaceae</taxon>
        <taxon>BOP clade</taxon>
        <taxon>Pooideae</taxon>
        <taxon>Poodae</taxon>
        <taxon>Poeae</taxon>
        <taxon>Poeae Chloroplast Group 1 (Aveneae type)</taxon>
        <taxon>Aveninae</taxon>
        <taxon>Avena</taxon>
    </lineage>
</organism>
<evidence type="ECO:0000313" key="1">
    <source>
        <dbReference type="EnsemblPlants" id="AVESA.00010b.r2.1DG0158330.1.CDS"/>
    </source>
</evidence>
<evidence type="ECO:0000313" key="2">
    <source>
        <dbReference type="Proteomes" id="UP001732700"/>
    </source>
</evidence>
<proteinExistence type="predicted"/>
<keyword evidence="2" id="KW-1185">Reference proteome</keyword>